<evidence type="ECO:0000256" key="1">
    <source>
        <dbReference type="ARBA" id="ARBA00004651"/>
    </source>
</evidence>
<keyword evidence="4 8" id="KW-0812">Transmembrane</keyword>
<dbReference type="KEGG" id="cser:CCO03_03730"/>
<dbReference type="NCBIfam" id="TIGR04177">
    <property type="entry name" value="exosort_XrtH"/>
    <property type="match status" value="1"/>
</dbReference>
<evidence type="ECO:0000256" key="8">
    <source>
        <dbReference type="SAM" id="Phobius"/>
    </source>
</evidence>
<dbReference type="InterPro" id="IPR026441">
    <property type="entry name" value="Exosort_XrtH"/>
</dbReference>
<feature type="transmembrane region" description="Helical" evidence="8">
    <location>
        <begin position="31"/>
        <end position="49"/>
    </location>
</feature>
<dbReference type="OrthoDB" id="5540917at2"/>
<dbReference type="NCBIfam" id="TIGR04178">
    <property type="entry name" value="exo_archaeo"/>
    <property type="match status" value="1"/>
</dbReference>
<dbReference type="GO" id="GO:0006508">
    <property type="term" value="P:proteolysis"/>
    <property type="evidence" value="ECO:0007669"/>
    <property type="project" value="UniProtKB-KW"/>
</dbReference>
<gene>
    <name evidence="9" type="ORF">CCO03_03730</name>
</gene>
<dbReference type="GO" id="GO:0005886">
    <property type="term" value="C:plasma membrane"/>
    <property type="evidence" value="ECO:0007669"/>
    <property type="project" value="UniProtKB-SubCell"/>
</dbReference>
<sequence length="177" mass="19547">MHRFLILFVILLLGLFTIELLQPVQDHVVVPWTALLAKISAGLAGFFDSNVISEGKVMRDAITGHGVSIEAGCNGVEAVLLLAAAVIAYPSSIKLKVLGIVLGFFAIQAVNLMRIITLYYMADWNPKVFEFFHLYLWQALIMLDVLVVWLVWLKQVGKEEARKDQDKNAGGSHVVAA</sequence>
<feature type="transmembrane region" description="Helical" evidence="8">
    <location>
        <begin position="97"/>
        <end position="122"/>
    </location>
</feature>
<dbReference type="GO" id="GO:0008233">
    <property type="term" value="F:peptidase activity"/>
    <property type="evidence" value="ECO:0007669"/>
    <property type="project" value="UniProtKB-KW"/>
</dbReference>
<accession>A0A1Y0ESP4</accession>
<reference evidence="9 10" key="1">
    <citation type="submission" date="2017-05" db="EMBL/GenBank/DDBJ databases">
        <authorList>
            <person name="Song R."/>
            <person name="Chenine A.L."/>
            <person name="Ruprecht R.M."/>
        </authorList>
    </citation>
    <scope>NUCLEOTIDE SEQUENCE [LARGE SCALE GENOMIC DNA]</scope>
    <source>
        <strain evidence="9 10">DSM 26136</strain>
    </source>
</reference>
<dbReference type="EMBL" id="CP021455">
    <property type="protein sequence ID" value="ARU06633.1"/>
    <property type="molecule type" value="Genomic_DNA"/>
</dbReference>
<organism evidence="9 10">
    <name type="scientific">Comamonas serinivorans</name>
    <dbReference type="NCBI Taxonomy" id="1082851"/>
    <lineage>
        <taxon>Bacteria</taxon>
        <taxon>Pseudomonadati</taxon>
        <taxon>Pseudomonadota</taxon>
        <taxon>Betaproteobacteria</taxon>
        <taxon>Burkholderiales</taxon>
        <taxon>Comamonadaceae</taxon>
        <taxon>Comamonas</taxon>
    </lineage>
</organism>
<dbReference type="InterPro" id="IPR026392">
    <property type="entry name" value="Exo/Archaeosortase_dom"/>
</dbReference>
<evidence type="ECO:0000256" key="2">
    <source>
        <dbReference type="ARBA" id="ARBA00022475"/>
    </source>
</evidence>
<evidence type="ECO:0000313" key="9">
    <source>
        <dbReference type="EMBL" id="ARU06633.1"/>
    </source>
</evidence>
<evidence type="ECO:0000256" key="5">
    <source>
        <dbReference type="ARBA" id="ARBA00022801"/>
    </source>
</evidence>
<dbReference type="AlphaFoldDB" id="A0A1Y0ESP4"/>
<evidence type="ECO:0000256" key="6">
    <source>
        <dbReference type="ARBA" id="ARBA00022989"/>
    </source>
</evidence>
<feature type="transmembrane region" description="Helical" evidence="8">
    <location>
        <begin position="134"/>
        <end position="153"/>
    </location>
</feature>
<keyword evidence="7 8" id="KW-0472">Membrane</keyword>
<keyword evidence="3" id="KW-0645">Protease</keyword>
<comment type="subcellular location">
    <subcellularLocation>
        <location evidence="1">Cell membrane</location>
        <topology evidence="1">Multi-pass membrane protein</topology>
    </subcellularLocation>
</comment>
<dbReference type="RefSeq" id="WP_087284118.1">
    <property type="nucleotide sequence ID" value="NZ_CP021455.1"/>
</dbReference>
<keyword evidence="5" id="KW-0378">Hydrolase</keyword>
<evidence type="ECO:0000313" key="10">
    <source>
        <dbReference type="Proteomes" id="UP000196138"/>
    </source>
</evidence>
<keyword evidence="10" id="KW-1185">Reference proteome</keyword>
<name>A0A1Y0ESP4_9BURK</name>
<keyword evidence="2" id="KW-1003">Cell membrane</keyword>
<dbReference type="Proteomes" id="UP000196138">
    <property type="component" value="Chromosome"/>
</dbReference>
<evidence type="ECO:0000256" key="4">
    <source>
        <dbReference type="ARBA" id="ARBA00022692"/>
    </source>
</evidence>
<proteinExistence type="predicted"/>
<keyword evidence="6 8" id="KW-1133">Transmembrane helix</keyword>
<evidence type="ECO:0000256" key="3">
    <source>
        <dbReference type="ARBA" id="ARBA00022670"/>
    </source>
</evidence>
<evidence type="ECO:0000256" key="7">
    <source>
        <dbReference type="ARBA" id="ARBA00023136"/>
    </source>
</evidence>
<protein>
    <submittedName>
        <fullName evidence="9">Exosortase H</fullName>
    </submittedName>
</protein>